<sequence>MDKCFKLTSAPVKGQFVDNKGERFYRIENVDHMPAFFMSVVSANDHWLFASSTGCLSAGRGNPENAIFPYRSVDLIHESADNTGPKTFIRLEDDGGDVVTWEPFNQQHDGKFSVSRNLYKNITGDKVVFEEINQTLRLTFQYSWESGNNVGFVRRSELTDFSGQHRAIEILDGVQNLLPHSAPMAALQTRSALVDAYKWNEKEQGSTLALYSMYAKLSDRADPAEALLTNTVFSIDSDESDILLSSQQLPAFKRGDVIESENLTRGVRGAYFIHKLVSLKAGESNQWMMVLDTGKDHADIVALRAQLEDTSALKARIDKDCLENRQELVALISAVDGWQFSADEATSNHHYANVLFNAMRGGVFEQGYTLRKEDVLHTAHLTNQYVFQRNQAFYNALPERFTQSELIKLAEQADDIQLVRLCYEYLPLTFGRRHGDPSRPWNHYDIKVKDKEGNPLLAYQGNWRDIFQNWEALALSYPGYLRSFIAKFVNASTIDGYNPYRITKDGIDWEVLEPDDPWSNIGYWGDHQIIYLLKFLEWSERFEPSQLSANLTREIYSYANVPYLIGDTKTLFDTPKDTVTFDTDLQAKTEKLASMVGSDGKLLLDSDREVYLVNLSEKLLVPLLAKLSNWVVDGGVWLNTQRPEWNDANNAIVGNGLSMVTLYYMRRYVEFLQGVFVNAPEKIRFSSEVATWLKETTDILNTALRDVKKKAVTRQTKHKLLTELVESASRYRAQVYHQNGFSGKEHVDSADIAALLSTSLDLLHSSTLANAREDGLFNAYNVVQYSNESVESLPLYPMLEGQVAALSSGALTSSQAVSLLDSLFNSDMYRTDQKSFMLYPDRDLPNFMNRNCISLDAVKENDLLSEMHKSGDKRIVKADKNGVFHFHADFENAGALKEALSAVRADYSHVVDAQFDDVKALYETVFNHKEFTGRSGTMFGYEGLGCIYWHMVSKLLLAVQEVYFASLKENPDSADTKALSAYYYRVRDGISFNKTPTEYGAFPADPYSHTPKHAGAQQPGMTGQVKEEVITRFGELGVLVESGTIRISPTLLMKSEFSPKQASFEFVSADGVAQNMTLNAGELAFTYCQVPFLYRLTDSEKATIVVKMTSGEMISVVGNSLPESICKLIFSRSGDVESVIVDVPESVLYQAAS</sequence>
<evidence type="ECO:0008006" key="3">
    <source>
        <dbReference type="Google" id="ProtNLM"/>
    </source>
</evidence>
<gene>
    <name evidence="1" type="ORF">A1OK_07170</name>
</gene>
<dbReference type="Proteomes" id="UP000095039">
    <property type="component" value="Unassembled WGS sequence"/>
</dbReference>
<comment type="caution">
    <text evidence="1">The sequence shown here is derived from an EMBL/GenBank/DDBJ whole genome shotgun (WGS) entry which is preliminary data.</text>
</comment>
<organism evidence="1 2">
    <name type="scientific">Enterovibrio norvegicus FF-454</name>
    <dbReference type="NCBI Taxonomy" id="1185651"/>
    <lineage>
        <taxon>Bacteria</taxon>
        <taxon>Pseudomonadati</taxon>
        <taxon>Pseudomonadota</taxon>
        <taxon>Gammaproteobacteria</taxon>
        <taxon>Vibrionales</taxon>
        <taxon>Vibrionaceae</taxon>
        <taxon>Enterovibrio</taxon>
    </lineage>
</organism>
<dbReference type="AlphaFoldDB" id="A0A1E5CAN3"/>
<evidence type="ECO:0000313" key="1">
    <source>
        <dbReference type="EMBL" id="OEE62578.1"/>
    </source>
</evidence>
<dbReference type="RefSeq" id="WP_016961547.1">
    <property type="nucleotide sequence ID" value="NZ_AJWN02000035.1"/>
</dbReference>
<name>A0A1E5CAN3_9GAMM</name>
<accession>A0A1E5CAN3</accession>
<evidence type="ECO:0000313" key="2">
    <source>
        <dbReference type="Proteomes" id="UP000095039"/>
    </source>
</evidence>
<protein>
    <recommendedName>
        <fullName evidence="3">Cellobiose phosphorylase</fullName>
    </recommendedName>
</protein>
<proteinExistence type="predicted"/>
<keyword evidence="2" id="KW-1185">Reference proteome</keyword>
<reference evidence="1 2" key="1">
    <citation type="journal article" date="2012" name="Science">
        <title>Ecological populations of bacteria act as socially cohesive units of antibiotic production and resistance.</title>
        <authorList>
            <person name="Cordero O.X."/>
            <person name="Wildschutte H."/>
            <person name="Kirkup B."/>
            <person name="Proehl S."/>
            <person name="Ngo L."/>
            <person name="Hussain F."/>
            <person name="Le Roux F."/>
            <person name="Mincer T."/>
            <person name="Polz M.F."/>
        </authorList>
    </citation>
    <scope>NUCLEOTIDE SEQUENCE [LARGE SCALE GENOMIC DNA]</scope>
    <source>
        <strain evidence="1 2">FF-454</strain>
    </source>
</reference>
<dbReference type="EMBL" id="AJWN02000035">
    <property type="protein sequence ID" value="OEE62578.1"/>
    <property type="molecule type" value="Genomic_DNA"/>
</dbReference>